<reference evidence="13 14" key="1">
    <citation type="journal article" date="2019" name="Mol. Ecol. Resour.">
        <title>Improving Illumina assemblies with Hi-C and long reads: an example with the North African dromedary.</title>
        <authorList>
            <person name="Elbers J.P."/>
            <person name="Rogers M.F."/>
            <person name="Perelman P.L."/>
            <person name="Proskuryakova A.A."/>
            <person name="Serdyukova N.A."/>
            <person name="Johnson W.E."/>
            <person name="Horin P."/>
            <person name="Corander J."/>
            <person name="Murphy D."/>
            <person name="Burger P.A."/>
        </authorList>
    </citation>
    <scope>NUCLEOTIDE SEQUENCE [LARGE SCALE GENOMIC DNA]</scope>
    <source>
        <strain evidence="13">Drom800</strain>
        <tissue evidence="13">Blood</tissue>
    </source>
</reference>
<evidence type="ECO:0000256" key="7">
    <source>
        <dbReference type="ARBA" id="ARBA00036527"/>
    </source>
</evidence>
<keyword evidence="10" id="KW-0812">Transmembrane</keyword>
<evidence type="ECO:0000256" key="5">
    <source>
        <dbReference type="ARBA" id="ARBA00023098"/>
    </source>
</evidence>
<evidence type="ECO:0000256" key="3">
    <source>
        <dbReference type="ARBA" id="ARBA00022832"/>
    </source>
</evidence>
<comment type="similarity">
    <text evidence="1">Belongs to the ATP-dependent AMP-binding enzyme family.</text>
</comment>
<feature type="transmembrane region" description="Helical" evidence="10">
    <location>
        <begin position="60"/>
        <end position="77"/>
    </location>
</feature>
<dbReference type="PANTHER" id="PTHR43107">
    <property type="entry name" value="LONG-CHAIN FATTY ACID TRANSPORT PROTEIN"/>
    <property type="match status" value="1"/>
</dbReference>
<dbReference type="InterPro" id="IPR025110">
    <property type="entry name" value="AMP-bd_C"/>
</dbReference>
<keyword evidence="10" id="KW-1133">Transmembrane helix</keyword>
<dbReference type="InterPro" id="IPR020845">
    <property type="entry name" value="AMP-binding_CS"/>
</dbReference>
<evidence type="ECO:0000259" key="12">
    <source>
        <dbReference type="Pfam" id="PF13193"/>
    </source>
</evidence>
<comment type="catalytic activity">
    <reaction evidence="7">
        <text>a very long-chain fatty acid + ATP + CoA = a very long-chain fatty acyl-CoA + AMP + diphosphate</text>
        <dbReference type="Rhea" id="RHEA:54536"/>
        <dbReference type="ChEBI" id="CHEBI:30616"/>
        <dbReference type="ChEBI" id="CHEBI:33019"/>
        <dbReference type="ChEBI" id="CHEBI:57287"/>
        <dbReference type="ChEBI" id="CHEBI:58950"/>
        <dbReference type="ChEBI" id="CHEBI:138261"/>
        <dbReference type="ChEBI" id="CHEBI:456215"/>
    </reaction>
    <physiologicalReaction direction="left-to-right" evidence="7">
        <dbReference type="Rhea" id="RHEA:54537"/>
    </physiologicalReaction>
</comment>
<evidence type="ECO:0000256" key="1">
    <source>
        <dbReference type="ARBA" id="ARBA00006432"/>
    </source>
</evidence>
<dbReference type="SUPFAM" id="SSF56801">
    <property type="entry name" value="Acetyl-CoA synthetase-like"/>
    <property type="match status" value="1"/>
</dbReference>
<dbReference type="GO" id="GO:0008206">
    <property type="term" value="P:bile acid metabolic process"/>
    <property type="evidence" value="ECO:0007669"/>
    <property type="project" value="TreeGrafter"/>
</dbReference>
<evidence type="ECO:0000259" key="11">
    <source>
        <dbReference type="Pfam" id="PF00501"/>
    </source>
</evidence>
<name>A0A5N4DUE8_CAMDR</name>
<dbReference type="Gene3D" id="3.30.300.30">
    <property type="match status" value="1"/>
</dbReference>
<evidence type="ECO:0000256" key="2">
    <source>
        <dbReference type="ARBA" id="ARBA00022598"/>
    </source>
</evidence>
<evidence type="ECO:0000256" key="6">
    <source>
        <dbReference type="ARBA" id="ARBA00026121"/>
    </source>
</evidence>
<dbReference type="FunFam" id="3.30.300.30:FF:000002">
    <property type="entry name" value="Long-chain fatty acid transport protein 1"/>
    <property type="match status" value="1"/>
</dbReference>
<dbReference type="GO" id="GO:0005324">
    <property type="term" value="F:long-chain fatty acid transmembrane transporter activity"/>
    <property type="evidence" value="ECO:0007669"/>
    <property type="project" value="TreeGrafter"/>
</dbReference>
<accession>A0A5N4DUE8</accession>
<keyword evidence="10" id="KW-0472">Membrane</keyword>
<gene>
    <name evidence="13" type="ORF">Cadr_000012401</name>
</gene>
<comment type="caution">
    <text evidence="13">The sequence shown here is derived from an EMBL/GenBank/DDBJ whole genome shotgun (WGS) entry which is preliminary data.</text>
</comment>
<keyword evidence="4" id="KW-0445">Lipid transport</keyword>
<dbReference type="AlphaFoldDB" id="A0A5N4DUE8"/>
<keyword evidence="5" id="KW-0443">Lipid metabolism</keyword>
<evidence type="ECO:0000256" key="4">
    <source>
        <dbReference type="ARBA" id="ARBA00023055"/>
    </source>
</evidence>
<dbReference type="PROSITE" id="PS00455">
    <property type="entry name" value="AMP_BINDING"/>
    <property type="match status" value="1"/>
</dbReference>
<dbReference type="EMBL" id="JWIN03000009">
    <property type="protein sequence ID" value="KAB1274600.1"/>
    <property type="molecule type" value="Genomic_DNA"/>
</dbReference>
<evidence type="ECO:0000313" key="13">
    <source>
        <dbReference type="EMBL" id="KAB1274600.1"/>
    </source>
</evidence>
<dbReference type="GO" id="GO:0005789">
    <property type="term" value="C:endoplasmic reticulum membrane"/>
    <property type="evidence" value="ECO:0007669"/>
    <property type="project" value="TreeGrafter"/>
</dbReference>
<protein>
    <recommendedName>
        <fullName evidence="6">long-chain-fatty-acid--CoA ligase</fullName>
        <ecNumber evidence="6">6.2.1.3</ecNumber>
    </recommendedName>
    <alternativeName>
        <fullName evidence="8">Long-chain-fatty-acid--CoA ligase</fullName>
    </alternativeName>
</protein>
<keyword evidence="14" id="KW-1185">Reference proteome</keyword>
<organism evidence="13 14">
    <name type="scientific">Camelus dromedarius</name>
    <name type="common">Dromedary</name>
    <name type="synonym">Arabian camel</name>
    <dbReference type="NCBI Taxonomy" id="9838"/>
    <lineage>
        <taxon>Eukaryota</taxon>
        <taxon>Metazoa</taxon>
        <taxon>Chordata</taxon>
        <taxon>Craniata</taxon>
        <taxon>Vertebrata</taxon>
        <taxon>Euteleostomi</taxon>
        <taxon>Mammalia</taxon>
        <taxon>Eutheria</taxon>
        <taxon>Laurasiatheria</taxon>
        <taxon>Artiodactyla</taxon>
        <taxon>Tylopoda</taxon>
        <taxon>Camelidae</taxon>
        <taxon>Camelus</taxon>
    </lineage>
</organism>
<dbReference type="PANTHER" id="PTHR43107:SF25">
    <property type="entry name" value="LONG-CHAIN FATTY ACID TRANSPORT PROTEIN 5"/>
    <property type="match status" value="1"/>
</dbReference>
<dbReference type="GO" id="GO:0044539">
    <property type="term" value="P:long-chain fatty acid import into cell"/>
    <property type="evidence" value="ECO:0007669"/>
    <property type="project" value="TreeGrafter"/>
</dbReference>
<comment type="catalytic activity">
    <reaction evidence="9">
        <text>tetracosanoate + ATP + CoA = tetracosanoyl-CoA + AMP + diphosphate</text>
        <dbReference type="Rhea" id="RHEA:33639"/>
        <dbReference type="ChEBI" id="CHEBI:30616"/>
        <dbReference type="ChEBI" id="CHEBI:31014"/>
        <dbReference type="ChEBI" id="CHEBI:33019"/>
        <dbReference type="ChEBI" id="CHEBI:57287"/>
        <dbReference type="ChEBI" id="CHEBI:65052"/>
        <dbReference type="ChEBI" id="CHEBI:456215"/>
    </reaction>
    <physiologicalReaction direction="left-to-right" evidence="9">
        <dbReference type="Rhea" id="RHEA:33640"/>
    </physiologicalReaction>
</comment>
<keyword evidence="3" id="KW-0276">Fatty acid metabolism</keyword>
<evidence type="ECO:0000256" key="9">
    <source>
        <dbReference type="ARBA" id="ARBA00048666"/>
    </source>
</evidence>
<evidence type="ECO:0000256" key="8">
    <source>
        <dbReference type="ARBA" id="ARBA00041297"/>
    </source>
</evidence>
<proteinExistence type="inferred from homology"/>
<evidence type="ECO:0000313" key="14">
    <source>
        <dbReference type="Proteomes" id="UP000299084"/>
    </source>
</evidence>
<sequence>MDIGWRLAFLLLLVGGLGQSAWPAVVALVLRWLLGDSICLVLLGLALLGWPWLGPWMPPWLSVAAVAITLALLPAQPPPALRWLPADLNYTFSILCLGLKTWVRLNRRRPDTFVDSFERWARAQPGRTILVWTGPGSQSVTFRELDAQACRAAWAMRAELGGALGLHAREPTALLMLPSQTMAALALWLGLAKLGCPVAWINPHSRGAPLVHAVLSSGAQVLIVDPVVPLPISGSRVPSPKFLLCPIPADLRENLEEVLPKLQAEDIRCFYLSYSSPTLGVGALGAALEAAPPDPVPAELRAEIKPRSPALFIYTSGTTGLPKPAILTYERVLHISSMLTLFGVTADDVVYSVLPLYHTMGLVLGVLSCLELGVTCVLAPKFSASCFWDDCRQHGVTVIQYVGEVLRYLCNTPQVRAPPLTLLGTSLQRPEDRTHTVRLAIGSGLRADVWETFQQRFGPIRIWEVYGSTEGNVGFVNYPGRCGAHGKTSCFLRMLSPYELVQFSMETEEPVRDNRGLCIPVRPGIGAREPPLGVGRVETLHLLRGWKKPPKALSFSALPSSSASTFCSTGSLGVHLSWEAGLLLTQVLGRQPFLGYRGARELSERKLVRNVRRPNDVYYNSGDVLTVDREGFLCFRDRLGDTFRWKGENVSTREVEGVLAQVDFLQEVNVYGVSVPGCEGKVGMAAVQLAPGRTFDGQKMYQHVRTWLPAYAIPQFIRIQDALEITGTFKLMKSRLVREAFNVGVIADPLFVLDNQARAFRPLTPDIYRAVCEGTWRL</sequence>
<dbReference type="Gene3D" id="3.40.50.12780">
    <property type="entry name" value="N-terminal domain of ligase-like"/>
    <property type="match status" value="1"/>
</dbReference>
<dbReference type="InterPro" id="IPR042099">
    <property type="entry name" value="ANL_N_sf"/>
</dbReference>
<keyword evidence="4" id="KW-0813">Transport</keyword>
<dbReference type="InterPro" id="IPR045851">
    <property type="entry name" value="AMP-bd_C_sf"/>
</dbReference>
<feature type="transmembrane region" description="Helical" evidence="10">
    <location>
        <begin position="33"/>
        <end position="53"/>
    </location>
</feature>
<keyword evidence="2" id="KW-0436">Ligase</keyword>
<dbReference type="Proteomes" id="UP000299084">
    <property type="component" value="Unassembled WGS sequence"/>
</dbReference>
<dbReference type="GO" id="GO:0005886">
    <property type="term" value="C:plasma membrane"/>
    <property type="evidence" value="ECO:0007669"/>
    <property type="project" value="TreeGrafter"/>
</dbReference>
<dbReference type="Pfam" id="PF00501">
    <property type="entry name" value="AMP-binding"/>
    <property type="match status" value="1"/>
</dbReference>
<feature type="domain" description="AMP-dependent synthetase/ligase" evidence="11">
    <location>
        <begin position="117"/>
        <end position="477"/>
    </location>
</feature>
<evidence type="ECO:0000256" key="10">
    <source>
        <dbReference type="SAM" id="Phobius"/>
    </source>
</evidence>
<dbReference type="GO" id="GO:0004467">
    <property type="term" value="F:long-chain fatty acid-CoA ligase activity"/>
    <property type="evidence" value="ECO:0007669"/>
    <property type="project" value="UniProtKB-EC"/>
</dbReference>
<dbReference type="EC" id="6.2.1.3" evidence="6"/>
<feature type="domain" description="AMP-binding enzyme C-terminal" evidence="12">
    <location>
        <begin position="654"/>
        <end position="730"/>
    </location>
</feature>
<dbReference type="InterPro" id="IPR000873">
    <property type="entry name" value="AMP-dep_synth/lig_dom"/>
</dbReference>
<dbReference type="Pfam" id="PF13193">
    <property type="entry name" value="AMP-binding_C"/>
    <property type="match status" value="1"/>
</dbReference>